<organism evidence="2 3">
    <name type="scientific">Pallidibacillus pasinlerensis</name>
    <dbReference type="NCBI Taxonomy" id="2703818"/>
    <lineage>
        <taxon>Bacteria</taxon>
        <taxon>Bacillati</taxon>
        <taxon>Bacillota</taxon>
        <taxon>Bacilli</taxon>
        <taxon>Bacillales</taxon>
        <taxon>Bacillaceae</taxon>
        <taxon>Pallidibacillus</taxon>
    </lineage>
</organism>
<reference evidence="2 3" key="1">
    <citation type="submission" date="2020-01" db="EMBL/GenBank/DDBJ databases">
        <title>A novel Bacillus sp. from Pasinler.</title>
        <authorList>
            <person name="Adiguzel A."/>
            <person name="Ay H."/>
            <person name="Baltaci M.O."/>
        </authorList>
    </citation>
    <scope>NUCLEOTIDE SEQUENCE [LARGE SCALE GENOMIC DNA]</scope>
    <source>
        <strain evidence="2 3">P1</strain>
    </source>
</reference>
<evidence type="ECO:0000313" key="3">
    <source>
        <dbReference type="Proteomes" id="UP000743899"/>
    </source>
</evidence>
<keyword evidence="1" id="KW-1133">Transmembrane helix</keyword>
<accession>A0ABX0A7Z0</accession>
<protein>
    <submittedName>
        <fullName evidence="2">Uncharacterized protein</fullName>
    </submittedName>
</protein>
<keyword evidence="1" id="KW-0812">Transmembrane</keyword>
<evidence type="ECO:0000256" key="1">
    <source>
        <dbReference type="SAM" id="Phobius"/>
    </source>
</evidence>
<evidence type="ECO:0000313" key="2">
    <source>
        <dbReference type="EMBL" id="NCU17303.1"/>
    </source>
</evidence>
<sequence>METFILFALSIPIFFLLLFGYTDPEEALMLGNRWEYAEEPVFSEERLKLTKYSSLFFLVLLCIWYASILFKIIKGFISLFI</sequence>
<dbReference type="EMBL" id="JAACYS010000018">
    <property type="protein sequence ID" value="NCU17303.1"/>
    <property type="molecule type" value="Genomic_DNA"/>
</dbReference>
<keyword evidence="3" id="KW-1185">Reference proteome</keyword>
<feature type="transmembrane region" description="Helical" evidence="1">
    <location>
        <begin position="52"/>
        <end position="73"/>
    </location>
</feature>
<keyword evidence="1" id="KW-0472">Membrane</keyword>
<name>A0ABX0A7Z0_9BACI</name>
<dbReference type="Proteomes" id="UP000743899">
    <property type="component" value="Unassembled WGS sequence"/>
</dbReference>
<dbReference type="RefSeq" id="WP_161920137.1">
    <property type="nucleotide sequence ID" value="NZ_JAACYS010000018.1"/>
</dbReference>
<comment type="caution">
    <text evidence="2">The sequence shown here is derived from an EMBL/GenBank/DDBJ whole genome shotgun (WGS) entry which is preliminary data.</text>
</comment>
<proteinExistence type="predicted"/>
<gene>
    <name evidence="2" type="ORF">GW534_05890</name>
</gene>